<organism evidence="2 3">
    <name type="scientific">Craterilacuibacter sinensis</name>
    <dbReference type="NCBI Taxonomy" id="2686017"/>
    <lineage>
        <taxon>Bacteria</taxon>
        <taxon>Pseudomonadati</taxon>
        <taxon>Pseudomonadota</taxon>
        <taxon>Betaproteobacteria</taxon>
        <taxon>Neisseriales</taxon>
        <taxon>Neisseriaceae</taxon>
        <taxon>Craterilacuibacter</taxon>
    </lineage>
</organism>
<reference evidence="2 3" key="1">
    <citation type="submission" date="2019-12" db="EMBL/GenBank/DDBJ databases">
        <title>Neisseriaceae gen. nov. sp. Genome sequencing and assembly.</title>
        <authorList>
            <person name="Liu Z."/>
            <person name="Li A."/>
        </authorList>
    </citation>
    <scope>NUCLEOTIDE SEQUENCE [LARGE SCALE GENOMIC DNA]</scope>
    <source>
        <strain evidence="2 3">B2N2-7</strain>
    </source>
</reference>
<keyword evidence="1" id="KW-1133">Transmembrane helix</keyword>
<dbReference type="Proteomes" id="UP000467214">
    <property type="component" value="Unassembled WGS sequence"/>
</dbReference>
<accession>A0A845BK92</accession>
<proteinExistence type="predicted"/>
<keyword evidence="1" id="KW-0472">Membrane</keyword>
<evidence type="ECO:0000256" key="1">
    <source>
        <dbReference type="SAM" id="Phobius"/>
    </source>
</evidence>
<sequence>MELWTLLLSDNVGRASLAVIGTTTVIVCVLIGIMIKRARSAKG</sequence>
<comment type="caution">
    <text evidence="2">The sequence shown here is derived from an EMBL/GenBank/DDBJ whole genome shotgun (WGS) entry which is preliminary data.</text>
</comment>
<evidence type="ECO:0000313" key="3">
    <source>
        <dbReference type="Proteomes" id="UP000467214"/>
    </source>
</evidence>
<dbReference type="EMBL" id="WSSB01000001">
    <property type="protein sequence ID" value="MXR35694.1"/>
    <property type="molecule type" value="Genomic_DNA"/>
</dbReference>
<keyword evidence="1" id="KW-0812">Transmembrane</keyword>
<feature type="transmembrane region" description="Helical" evidence="1">
    <location>
        <begin position="12"/>
        <end position="35"/>
    </location>
</feature>
<dbReference type="AlphaFoldDB" id="A0A845BK92"/>
<protein>
    <submittedName>
        <fullName evidence="2">DUF3149 domain-containing protein</fullName>
    </submittedName>
</protein>
<dbReference type="RefSeq" id="WP_268890983.1">
    <property type="nucleotide sequence ID" value="NZ_WSSB01000001.1"/>
</dbReference>
<name>A0A845BK92_9NEIS</name>
<keyword evidence="3" id="KW-1185">Reference proteome</keyword>
<evidence type="ECO:0000313" key="2">
    <source>
        <dbReference type="EMBL" id="MXR35694.1"/>
    </source>
</evidence>
<gene>
    <name evidence="2" type="ORF">GQF02_01625</name>
</gene>